<evidence type="ECO:0000256" key="1">
    <source>
        <dbReference type="SAM" id="SignalP"/>
    </source>
</evidence>
<reference evidence="2 3" key="1">
    <citation type="journal article" date="2020" name="Biotechnol. Biofuels">
        <title>New insights from the biogas microbiome by comprehensive genome-resolved metagenomics of nearly 1600 species originating from multiple anaerobic digesters.</title>
        <authorList>
            <person name="Campanaro S."/>
            <person name="Treu L."/>
            <person name="Rodriguez-R L.M."/>
            <person name="Kovalovszki A."/>
            <person name="Ziels R.M."/>
            <person name="Maus I."/>
            <person name="Zhu X."/>
            <person name="Kougias P.G."/>
            <person name="Basile A."/>
            <person name="Luo G."/>
            <person name="Schluter A."/>
            <person name="Konstantinidis K.T."/>
            <person name="Angelidaki I."/>
        </authorList>
    </citation>
    <scope>NUCLEOTIDE SEQUENCE [LARGE SCALE GENOMIC DNA]</scope>
    <source>
        <strain evidence="2">AS06rmzACSIP_256</strain>
    </source>
</reference>
<evidence type="ECO:0000313" key="2">
    <source>
        <dbReference type="EMBL" id="NLF55440.1"/>
    </source>
</evidence>
<keyword evidence="1" id="KW-0732">Signal</keyword>
<sequence>MASRRLVEFACAFALLAPLSAAAQSGHTVFCCEVNGRPVCADILPAVCYGKAYREMGPTGTVRRYVPAPLTADERARRDAQIERQRVAAETVRKQRRLDQALLETYQDADDIERRRERELGDIDRSIEELRARETTLVERQRTLLEEAGARDGERLPQALLDDIRNTEGEIEAQRSVINAKLRERGQVRTRFDEARRRYLELTAPERAAGRR</sequence>
<organism evidence="2 3">
    <name type="scientific">Thauera phenolivorans</name>
    <dbReference type="NCBI Taxonomy" id="1792543"/>
    <lineage>
        <taxon>Bacteria</taxon>
        <taxon>Pseudomonadati</taxon>
        <taxon>Pseudomonadota</taxon>
        <taxon>Betaproteobacteria</taxon>
        <taxon>Rhodocyclales</taxon>
        <taxon>Zoogloeaceae</taxon>
        <taxon>Thauera</taxon>
    </lineage>
</organism>
<feature type="chain" id="PRO_5030512524" description="DUF4124 domain-containing protein" evidence="1">
    <location>
        <begin position="24"/>
        <end position="212"/>
    </location>
</feature>
<proteinExistence type="predicted"/>
<evidence type="ECO:0008006" key="4">
    <source>
        <dbReference type="Google" id="ProtNLM"/>
    </source>
</evidence>
<dbReference type="RefSeq" id="WP_068809293.1">
    <property type="nucleotide sequence ID" value="NZ_MBFM01000005.1"/>
</dbReference>
<gene>
    <name evidence="2" type="ORF">GX576_13775</name>
</gene>
<dbReference type="OrthoDB" id="5298412at2"/>
<name>A0A7X7LXY8_9RHOO</name>
<feature type="signal peptide" evidence="1">
    <location>
        <begin position="1"/>
        <end position="23"/>
    </location>
</feature>
<dbReference type="Proteomes" id="UP000536534">
    <property type="component" value="Unassembled WGS sequence"/>
</dbReference>
<dbReference type="AlphaFoldDB" id="A0A7X7LXY8"/>
<comment type="caution">
    <text evidence="2">The sequence shown here is derived from an EMBL/GenBank/DDBJ whole genome shotgun (WGS) entry which is preliminary data.</text>
</comment>
<accession>A0A7X7LXY8</accession>
<protein>
    <recommendedName>
        <fullName evidence="4">DUF4124 domain-containing protein</fullName>
    </recommendedName>
</protein>
<dbReference type="EMBL" id="JAAYYV010000383">
    <property type="protein sequence ID" value="NLF55440.1"/>
    <property type="molecule type" value="Genomic_DNA"/>
</dbReference>
<evidence type="ECO:0000313" key="3">
    <source>
        <dbReference type="Proteomes" id="UP000536534"/>
    </source>
</evidence>